<proteinExistence type="predicted"/>
<accession>A0A382ZLW7</accession>
<name>A0A382ZLW7_9ZZZZ</name>
<reference evidence="1" key="1">
    <citation type="submission" date="2018-05" db="EMBL/GenBank/DDBJ databases">
        <authorList>
            <person name="Lanie J.A."/>
            <person name="Ng W.-L."/>
            <person name="Kazmierczak K.M."/>
            <person name="Andrzejewski T.M."/>
            <person name="Davidsen T.M."/>
            <person name="Wayne K.J."/>
            <person name="Tettelin H."/>
            <person name="Glass J.I."/>
            <person name="Rusch D."/>
            <person name="Podicherti R."/>
            <person name="Tsui H.-C.T."/>
            <person name="Winkler M.E."/>
        </authorList>
    </citation>
    <scope>NUCLEOTIDE SEQUENCE</scope>
</reference>
<evidence type="ECO:0000313" key="1">
    <source>
        <dbReference type="EMBL" id="SVD96229.1"/>
    </source>
</evidence>
<protein>
    <submittedName>
        <fullName evidence="1">Uncharacterized protein</fullName>
    </submittedName>
</protein>
<organism evidence="1">
    <name type="scientific">marine metagenome</name>
    <dbReference type="NCBI Taxonomy" id="408172"/>
    <lineage>
        <taxon>unclassified sequences</taxon>
        <taxon>metagenomes</taxon>
        <taxon>ecological metagenomes</taxon>
    </lineage>
</organism>
<gene>
    <name evidence="1" type="ORF">METZ01_LOCUS449083</name>
</gene>
<sequence>FIGGIIIGGSDSPGVISGAGIDLIKNAISIKDLSVLQNGNDIEITGQINHPYKCCN</sequence>
<feature type="non-terminal residue" evidence="1">
    <location>
        <position position="1"/>
    </location>
</feature>
<dbReference type="AlphaFoldDB" id="A0A382ZLW7"/>
<dbReference type="EMBL" id="UINC01184827">
    <property type="protein sequence ID" value="SVD96229.1"/>
    <property type="molecule type" value="Genomic_DNA"/>
</dbReference>